<name>A0A1T5B1S1_9SPHI</name>
<reference evidence="2" key="1">
    <citation type="submission" date="2017-02" db="EMBL/GenBank/DDBJ databases">
        <authorList>
            <person name="Varghese N."/>
            <person name="Submissions S."/>
        </authorList>
    </citation>
    <scope>NUCLEOTIDE SEQUENCE [LARGE SCALE GENOMIC DNA]</scope>
    <source>
        <strain evidence="2">DSM 22385</strain>
    </source>
</reference>
<protein>
    <recommendedName>
        <fullName evidence="3">HTH domain-containing protein</fullName>
    </recommendedName>
</protein>
<organism evidence="1 2">
    <name type="scientific">Daejeonella lutea</name>
    <dbReference type="NCBI Taxonomy" id="572036"/>
    <lineage>
        <taxon>Bacteria</taxon>
        <taxon>Pseudomonadati</taxon>
        <taxon>Bacteroidota</taxon>
        <taxon>Sphingobacteriia</taxon>
        <taxon>Sphingobacteriales</taxon>
        <taxon>Sphingobacteriaceae</taxon>
        <taxon>Daejeonella</taxon>
    </lineage>
</organism>
<dbReference type="AlphaFoldDB" id="A0A1T5B1S1"/>
<proteinExistence type="predicted"/>
<accession>A0A1T5B1S1</accession>
<evidence type="ECO:0008006" key="3">
    <source>
        <dbReference type="Google" id="ProtNLM"/>
    </source>
</evidence>
<evidence type="ECO:0000313" key="2">
    <source>
        <dbReference type="Proteomes" id="UP000189981"/>
    </source>
</evidence>
<evidence type="ECO:0000313" key="1">
    <source>
        <dbReference type="EMBL" id="SKB41145.1"/>
    </source>
</evidence>
<keyword evidence="2" id="KW-1185">Reference proteome</keyword>
<gene>
    <name evidence="1" type="ORF">SAMN05661099_1206</name>
</gene>
<dbReference type="STRING" id="572036.SAMN05661099_1206"/>
<sequence length="83" mass="9790">MFTSFIERLERMDYCIRTKSTGSSHQFARKIGISLRSLHDYLNLLKGLGAPISYCKQRNCYYYRENGNFCFKFSKKDSSEPLE</sequence>
<dbReference type="EMBL" id="FUYR01000001">
    <property type="protein sequence ID" value="SKB41145.1"/>
    <property type="molecule type" value="Genomic_DNA"/>
</dbReference>
<dbReference type="Proteomes" id="UP000189981">
    <property type="component" value="Unassembled WGS sequence"/>
</dbReference>